<dbReference type="Proteomes" id="UP000318710">
    <property type="component" value="Unassembled WGS sequence"/>
</dbReference>
<keyword evidence="2" id="KW-0813">Transport</keyword>
<keyword evidence="3" id="KW-1003">Cell membrane</keyword>
<reference evidence="10 11" key="1">
    <citation type="submission" date="2019-02" db="EMBL/GenBank/DDBJ databases">
        <title>Prokaryotic population dynamics and viral predation in marine succession experiment using metagenomics: the confinement effect.</title>
        <authorList>
            <person name="Haro-Moreno J.M."/>
            <person name="Rodriguez-Valera F."/>
            <person name="Lopez-Perez M."/>
        </authorList>
    </citation>
    <scope>NUCLEOTIDE SEQUENCE [LARGE SCALE GENOMIC DNA]</scope>
    <source>
        <strain evidence="10">MED-G160</strain>
    </source>
</reference>
<evidence type="ECO:0000256" key="8">
    <source>
        <dbReference type="ARBA" id="ARBA00023136"/>
    </source>
</evidence>
<name>A0A520N405_9GAMM</name>
<keyword evidence="6 9" id="KW-1133">Transmembrane helix</keyword>
<dbReference type="NCBIfam" id="TIGR01410">
    <property type="entry name" value="tatB"/>
    <property type="match status" value="1"/>
</dbReference>
<evidence type="ECO:0000256" key="1">
    <source>
        <dbReference type="ARBA" id="ARBA00004167"/>
    </source>
</evidence>
<evidence type="ECO:0000256" key="7">
    <source>
        <dbReference type="ARBA" id="ARBA00023010"/>
    </source>
</evidence>
<sequence length="81" mass="9467">MFQIGFLEILIILILGLIIIGPNRLPVLVKATLKFFKKIENKFNLFKKDIEADIGVDELKKDVFNELKMEEFEENKEPDND</sequence>
<dbReference type="Gene3D" id="1.20.5.3310">
    <property type="match status" value="1"/>
</dbReference>
<protein>
    <submittedName>
        <fullName evidence="10">Twin-arginine translocase subunit TatB</fullName>
    </submittedName>
</protein>
<dbReference type="Pfam" id="PF02416">
    <property type="entry name" value="TatA_B_E"/>
    <property type="match status" value="1"/>
</dbReference>
<dbReference type="PRINTS" id="PR01506">
    <property type="entry name" value="TATBPROTEIN"/>
</dbReference>
<dbReference type="GO" id="GO:0008320">
    <property type="term" value="F:protein transmembrane transporter activity"/>
    <property type="evidence" value="ECO:0007669"/>
    <property type="project" value="InterPro"/>
</dbReference>
<dbReference type="GO" id="GO:0016020">
    <property type="term" value="C:membrane"/>
    <property type="evidence" value="ECO:0007669"/>
    <property type="project" value="InterPro"/>
</dbReference>
<evidence type="ECO:0000256" key="5">
    <source>
        <dbReference type="ARBA" id="ARBA00022927"/>
    </source>
</evidence>
<comment type="subcellular location">
    <subcellularLocation>
        <location evidence="1">Membrane</location>
        <topology evidence="1">Single-pass membrane protein</topology>
    </subcellularLocation>
</comment>
<evidence type="ECO:0000256" key="4">
    <source>
        <dbReference type="ARBA" id="ARBA00022692"/>
    </source>
</evidence>
<keyword evidence="4 9" id="KW-0812">Transmembrane</keyword>
<keyword evidence="8 9" id="KW-0472">Membrane</keyword>
<gene>
    <name evidence="10" type="primary">tatB</name>
    <name evidence="10" type="ORF">EVA93_01445</name>
</gene>
<feature type="transmembrane region" description="Helical" evidence="9">
    <location>
        <begin position="6"/>
        <end position="29"/>
    </location>
</feature>
<proteinExistence type="predicted"/>
<dbReference type="InterPro" id="IPR018448">
    <property type="entry name" value="TatB"/>
</dbReference>
<comment type="caution">
    <text evidence="10">The sequence shown here is derived from an EMBL/GenBank/DDBJ whole genome shotgun (WGS) entry which is preliminary data.</text>
</comment>
<organism evidence="10 11">
    <name type="scientific">SAR86 cluster bacterium</name>
    <dbReference type="NCBI Taxonomy" id="2030880"/>
    <lineage>
        <taxon>Bacteria</taxon>
        <taxon>Pseudomonadati</taxon>
        <taxon>Pseudomonadota</taxon>
        <taxon>Gammaproteobacteria</taxon>
        <taxon>SAR86 cluster</taxon>
    </lineage>
</organism>
<keyword evidence="7" id="KW-0811">Translocation</keyword>
<dbReference type="EMBL" id="SHBF01000005">
    <property type="protein sequence ID" value="RZO28109.1"/>
    <property type="molecule type" value="Genomic_DNA"/>
</dbReference>
<evidence type="ECO:0000256" key="3">
    <source>
        <dbReference type="ARBA" id="ARBA00022475"/>
    </source>
</evidence>
<dbReference type="AlphaFoldDB" id="A0A520N405"/>
<evidence type="ECO:0000313" key="10">
    <source>
        <dbReference type="EMBL" id="RZO28109.1"/>
    </source>
</evidence>
<evidence type="ECO:0000256" key="2">
    <source>
        <dbReference type="ARBA" id="ARBA00022448"/>
    </source>
</evidence>
<dbReference type="InterPro" id="IPR003369">
    <property type="entry name" value="TatA/B/E"/>
</dbReference>
<evidence type="ECO:0000313" key="11">
    <source>
        <dbReference type="Proteomes" id="UP000318710"/>
    </source>
</evidence>
<keyword evidence="5" id="KW-0653">Protein transport</keyword>
<accession>A0A520N405</accession>
<evidence type="ECO:0000256" key="9">
    <source>
        <dbReference type="SAM" id="Phobius"/>
    </source>
</evidence>
<evidence type="ECO:0000256" key="6">
    <source>
        <dbReference type="ARBA" id="ARBA00022989"/>
    </source>
</evidence>
<dbReference type="GO" id="GO:0043953">
    <property type="term" value="P:protein transport by the Tat complex"/>
    <property type="evidence" value="ECO:0007669"/>
    <property type="project" value="InterPro"/>
</dbReference>